<name>A0ABY5GDL6_9GAMM</name>
<dbReference type="PANTHER" id="PTHR43610">
    <property type="entry name" value="BLL6696 PROTEIN"/>
    <property type="match status" value="1"/>
</dbReference>
<evidence type="ECO:0000313" key="3">
    <source>
        <dbReference type="Proteomes" id="UP001057998"/>
    </source>
</evidence>
<dbReference type="InterPro" id="IPR000182">
    <property type="entry name" value="GNAT_dom"/>
</dbReference>
<reference evidence="2" key="1">
    <citation type="submission" date="2022-07" db="EMBL/GenBank/DDBJ databases">
        <title>Genome sequencing of Photobacterium atrarenae GJH2-4.</title>
        <authorList>
            <person name="Park S.-J."/>
        </authorList>
    </citation>
    <scope>NUCLEOTIDE SEQUENCE</scope>
    <source>
        <strain evidence="2">GJH2-4</strain>
    </source>
</reference>
<evidence type="ECO:0000259" key="1">
    <source>
        <dbReference type="Pfam" id="PF13302"/>
    </source>
</evidence>
<dbReference type="SUPFAM" id="SSF55729">
    <property type="entry name" value="Acyl-CoA N-acyltransferases (Nat)"/>
    <property type="match status" value="1"/>
</dbReference>
<proteinExistence type="predicted"/>
<dbReference type="Gene3D" id="3.40.630.30">
    <property type="match status" value="1"/>
</dbReference>
<dbReference type="InterPro" id="IPR016181">
    <property type="entry name" value="Acyl_CoA_acyltransferase"/>
</dbReference>
<dbReference type="Proteomes" id="UP001057998">
    <property type="component" value="Chromosome 1"/>
</dbReference>
<gene>
    <name evidence="2" type="ORF">NNL38_08690</name>
</gene>
<organism evidence="2 3">
    <name type="scientific">Photobacterium atrarenae</name>
    <dbReference type="NCBI Taxonomy" id="865757"/>
    <lineage>
        <taxon>Bacteria</taxon>
        <taxon>Pseudomonadati</taxon>
        <taxon>Pseudomonadota</taxon>
        <taxon>Gammaproteobacteria</taxon>
        <taxon>Vibrionales</taxon>
        <taxon>Vibrionaceae</taxon>
        <taxon>Photobacterium</taxon>
    </lineage>
</organism>
<accession>A0ABY5GDL6</accession>
<feature type="domain" description="N-acetyltransferase" evidence="1">
    <location>
        <begin position="13"/>
        <end position="151"/>
    </location>
</feature>
<dbReference type="RefSeq" id="WP_255387669.1">
    <property type="nucleotide sequence ID" value="NZ_CP101508.1"/>
</dbReference>
<dbReference type="Pfam" id="PF13302">
    <property type="entry name" value="Acetyltransf_3"/>
    <property type="match status" value="1"/>
</dbReference>
<protein>
    <submittedName>
        <fullName evidence="2">GNAT family N-acetyltransferase</fullName>
    </submittedName>
</protein>
<dbReference type="PANTHER" id="PTHR43610:SF1">
    <property type="entry name" value="N-ACETYLTRANSFERASE DOMAIN-CONTAINING PROTEIN"/>
    <property type="match status" value="1"/>
</dbReference>
<dbReference type="EMBL" id="CP101508">
    <property type="protein sequence ID" value="UTV26458.1"/>
    <property type="molecule type" value="Genomic_DNA"/>
</dbReference>
<evidence type="ECO:0000313" key="2">
    <source>
        <dbReference type="EMBL" id="UTV26458.1"/>
    </source>
</evidence>
<sequence>MWIENKVLEGQYVTLEPLNDAHIVPLQHAVQDGESWKLWYANVPREDEIPQYVAQAIRQAETGDIAYAVRAKLSDEIVGTTRYYNVESAHRRAMIGYTWYAASVRRTPINTEAKFLLLNNLFESCAGIAVEFRTHFFNQASRAAIERLGARQDGILRNHQIMKDGSYRDTVVYSIIASEWPAVKNNLLSKLCK</sequence>
<keyword evidence="3" id="KW-1185">Reference proteome</keyword>